<evidence type="ECO:0000313" key="3">
    <source>
        <dbReference type="Proteomes" id="UP000683507"/>
    </source>
</evidence>
<accession>A0A916JMH4</accession>
<keyword evidence="3" id="KW-1185">Reference proteome</keyword>
<feature type="signal peptide" evidence="1">
    <location>
        <begin position="1"/>
        <end position="19"/>
    </location>
</feature>
<dbReference type="EMBL" id="OU015584">
    <property type="protein sequence ID" value="CAG5080527.1"/>
    <property type="molecule type" value="Genomic_DNA"/>
</dbReference>
<keyword evidence="1" id="KW-0732">Signal</keyword>
<dbReference type="KEGG" id="ptan:CRYO30217_01358"/>
<feature type="chain" id="PRO_5037273361" evidence="1">
    <location>
        <begin position="20"/>
        <end position="98"/>
    </location>
</feature>
<dbReference type="RefSeq" id="WP_258541558.1">
    <property type="nucleotide sequence ID" value="NZ_OU015584.1"/>
</dbReference>
<protein>
    <submittedName>
        <fullName evidence="2">Uncharacterized protein</fullName>
    </submittedName>
</protein>
<dbReference type="Proteomes" id="UP000683507">
    <property type="component" value="Chromosome"/>
</dbReference>
<organism evidence="2 3">
    <name type="scientific">Parvicella tangerina</name>
    <dbReference type="NCBI Taxonomy" id="2829795"/>
    <lineage>
        <taxon>Bacteria</taxon>
        <taxon>Pseudomonadati</taxon>
        <taxon>Bacteroidota</taxon>
        <taxon>Flavobacteriia</taxon>
        <taxon>Flavobacteriales</taxon>
        <taxon>Parvicellaceae</taxon>
        <taxon>Parvicella</taxon>
    </lineage>
</organism>
<reference evidence="2" key="1">
    <citation type="submission" date="2021-04" db="EMBL/GenBank/DDBJ databases">
        <authorList>
            <person name="Rodrigo-Torres L."/>
            <person name="Arahal R. D."/>
            <person name="Lucena T."/>
        </authorList>
    </citation>
    <scope>NUCLEOTIDE SEQUENCE</scope>
    <source>
        <strain evidence="2">AS29M-1</strain>
    </source>
</reference>
<name>A0A916JMH4_9FLAO</name>
<gene>
    <name evidence="2" type="ORF">CRYO30217_01358</name>
</gene>
<evidence type="ECO:0000256" key="1">
    <source>
        <dbReference type="SAM" id="SignalP"/>
    </source>
</evidence>
<proteinExistence type="predicted"/>
<evidence type="ECO:0000313" key="2">
    <source>
        <dbReference type="EMBL" id="CAG5080527.1"/>
    </source>
</evidence>
<sequence>MKYLYTLILATLLSGGILAQSLDEIPTSYVIQFEAADVQDWDEFETFITNITQAESIELNENKNEYTVSTFRVLDPKIIEGKLFKFGVDYYELKQIGN</sequence>
<dbReference type="AlphaFoldDB" id="A0A916JMH4"/>